<dbReference type="STRING" id="80854.MVIS_3371"/>
<dbReference type="CDD" id="cd16325">
    <property type="entry name" value="LolA"/>
    <property type="match status" value="1"/>
</dbReference>
<keyword evidence="11" id="KW-0449">Lipoprotein</keyword>
<keyword evidence="8 10" id="KW-0653">Protein transport</keyword>
<keyword evidence="7 10" id="KW-0574">Periplasm</keyword>
<evidence type="ECO:0000256" key="8">
    <source>
        <dbReference type="ARBA" id="ARBA00022927"/>
    </source>
</evidence>
<evidence type="ECO:0000256" key="2">
    <source>
        <dbReference type="ARBA" id="ARBA00007615"/>
    </source>
</evidence>
<dbReference type="GO" id="GO:0044874">
    <property type="term" value="P:lipoprotein localization to outer membrane"/>
    <property type="evidence" value="ECO:0007669"/>
    <property type="project" value="UniProtKB-UniRule"/>
</dbReference>
<dbReference type="PATRIC" id="fig|80854.5.peg.3568"/>
<dbReference type="InterPro" id="IPR004564">
    <property type="entry name" value="OM_lipoprot_carrier_LolA-like"/>
</dbReference>
<dbReference type="Pfam" id="PF03548">
    <property type="entry name" value="LolA"/>
    <property type="match status" value="1"/>
</dbReference>
<evidence type="ECO:0000256" key="7">
    <source>
        <dbReference type="ARBA" id="ARBA00022764"/>
    </source>
</evidence>
<organism evidence="11 12">
    <name type="scientific">Moritella viscosa</name>
    <dbReference type="NCBI Taxonomy" id="80854"/>
    <lineage>
        <taxon>Bacteria</taxon>
        <taxon>Pseudomonadati</taxon>
        <taxon>Pseudomonadota</taxon>
        <taxon>Gammaproteobacteria</taxon>
        <taxon>Alteromonadales</taxon>
        <taxon>Moritellaceae</taxon>
        <taxon>Moritella</taxon>
    </lineage>
</organism>
<dbReference type="AlphaFoldDB" id="A0A090KBM1"/>
<evidence type="ECO:0000256" key="5">
    <source>
        <dbReference type="ARBA" id="ARBA00022448"/>
    </source>
</evidence>
<evidence type="ECO:0000256" key="10">
    <source>
        <dbReference type="HAMAP-Rule" id="MF_00240"/>
    </source>
</evidence>
<comment type="similarity">
    <text evidence="2 10">Belongs to the LolA family.</text>
</comment>
<keyword evidence="9 10" id="KW-0143">Chaperone</keyword>
<proteinExistence type="inferred from homology"/>
<comment type="function">
    <text evidence="10">Participates in the translocation of lipoproteins from the inner membrane to the outer membrane. Only forms a complex with a lipoprotein if the residue after the N-terminal Cys is not an aspartate (The Asp acts as a targeting signal to indicate that the lipoprotein should stay in the inner membrane).</text>
</comment>
<keyword evidence="6 10" id="KW-0732">Signal</keyword>
<keyword evidence="5 10" id="KW-0813">Transport</keyword>
<dbReference type="OrthoDB" id="9787361at2"/>
<evidence type="ECO:0000256" key="9">
    <source>
        <dbReference type="ARBA" id="ARBA00023186"/>
    </source>
</evidence>
<dbReference type="InterPro" id="IPR018323">
    <property type="entry name" value="OM_lipoprot_carrier_LolA_Pbac"/>
</dbReference>
<dbReference type="KEGG" id="mvs:MVIS_3371"/>
<feature type="chain" id="PRO_5015204496" description="Outer-membrane lipoprotein carrier protein" evidence="10">
    <location>
        <begin position="26"/>
        <end position="206"/>
    </location>
</feature>
<dbReference type="InterPro" id="IPR029046">
    <property type="entry name" value="LolA/LolB/LppX"/>
</dbReference>
<feature type="signal peptide" evidence="10">
    <location>
        <begin position="1"/>
        <end position="25"/>
    </location>
</feature>
<dbReference type="HOGENOM" id="CLU_087560_1_0_6"/>
<reference evidence="11 12" key="1">
    <citation type="submission" date="2016-11" db="EMBL/GenBank/DDBJ databases">
        <authorList>
            <person name="Jaros S."/>
            <person name="Januszkiewicz K."/>
            <person name="Wedrychowicz H."/>
        </authorList>
    </citation>
    <scope>NUCLEOTIDE SEQUENCE [LARGE SCALE GENOMIC DNA]</scope>
    <source>
        <strain evidence="11">NVI 5450</strain>
    </source>
</reference>
<name>A0A090KBM1_9GAMM</name>
<dbReference type="EMBL" id="FPLD01000051">
    <property type="protein sequence ID" value="SGY95206.1"/>
    <property type="molecule type" value="Genomic_DNA"/>
</dbReference>
<gene>
    <name evidence="10" type="primary">lolA</name>
    <name evidence="11" type="ORF">NVI5450_1683</name>
</gene>
<accession>A0A090KBM1</accession>
<dbReference type="RefSeq" id="WP_045111386.1">
    <property type="nucleotide sequence ID" value="NZ_CAWRBC010000070.1"/>
</dbReference>
<comment type="subunit">
    <text evidence="3 10">Monomer.</text>
</comment>
<dbReference type="NCBIfam" id="TIGR00547">
    <property type="entry name" value="lolA"/>
    <property type="match status" value="1"/>
</dbReference>
<evidence type="ECO:0000313" key="12">
    <source>
        <dbReference type="Proteomes" id="UP000183794"/>
    </source>
</evidence>
<evidence type="ECO:0000313" key="11">
    <source>
        <dbReference type="EMBL" id="SGY95206.1"/>
    </source>
</evidence>
<dbReference type="GO" id="GO:0042953">
    <property type="term" value="P:lipoprotein transport"/>
    <property type="evidence" value="ECO:0007669"/>
    <property type="project" value="InterPro"/>
</dbReference>
<evidence type="ECO:0000256" key="3">
    <source>
        <dbReference type="ARBA" id="ARBA00011245"/>
    </source>
</evidence>
<protein>
    <recommendedName>
        <fullName evidence="4 10">Outer-membrane lipoprotein carrier protein</fullName>
    </recommendedName>
</protein>
<dbReference type="SUPFAM" id="SSF89392">
    <property type="entry name" value="Prokaryotic lipoproteins and lipoprotein localization factors"/>
    <property type="match status" value="1"/>
</dbReference>
<dbReference type="Proteomes" id="UP000183794">
    <property type="component" value="Unassembled WGS sequence"/>
</dbReference>
<evidence type="ECO:0000256" key="1">
    <source>
        <dbReference type="ARBA" id="ARBA00004418"/>
    </source>
</evidence>
<evidence type="ECO:0000256" key="4">
    <source>
        <dbReference type="ARBA" id="ARBA00014035"/>
    </source>
</evidence>
<dbReference type="PANTHER" id="PTHR35869:SF1">
    <property type="entry name" value="OUTER-MEMBRANE LIPOPROTEIN CARRIER PROTEIN"/>
    <property type="match status" value="1"/>
</dbReference>
<dbReference type="GO" id="GO:0030288">
    <property type="term" value="C:outer membrane-bounded periplasmic space"/>
    <property type="evidence" value="ECO:0007669"/>
    <property type="project" value="TreeGrafter"/>
</dbReference>
<comment type="subcellular location">
    <subcellularLocation>
        <location evidence="1 10">Periplasm</location>
    </subcellularLocation>
</comment>
<dbReference type="Gene3D" id="2.50.20.10">
    <property type="entry name" value="Lipoprotein localisation LolA/LolB/LppX"/>
    <property type="match status" value="1"/>
</dbReference>
<sequence length="206" mass="23062" precursor="true">MKQKISLKKIVATAVLMTASMVTHAQSVKEELQGQLAQLKPFSADFTQTVTSAEGDNLSIAQGSMQLQRPNQFRWETVSPDEQLIVSNGESLWFYNPFVEQVSIYSLKDAIANTPFMLIAGSEQAAWGNYRVTKKAGVYTVITPNDPAAAVFTLQFKQGEMSQFSVQEQQGQHSQFVLTNRKTMNKMDPALFNFIIPEDTDIDDQR</sequence>
<evidence type="ECO:0000256" key="6">
    <source>
        <dbReference type="ARBA" id="ARBA00022729"/>
    </source>
</evidence>
<dbReference type="PANTHER" id="PTHR35869">
    <property type="entry name" value="OUTER-MEMBRANE LIPOPROTEIN CARRIER PROTEIN"/>
    <property type="match status" value="1"/>
</dbReference>
<dbReference type="HAMAP" id="MF_00240">
    <property type="entry name" value="LolA"/>
    <property type="match status" value="1"/>
</dbReference>